<dbReference type="PANTHER" id="PTHR16288">
    <property type="entry name" value="WD40 REPEAT PROTEIN 4"/>
    <property type="match status" value="1"/>
</dbReference>
<keyword evidence="4 6" id="KW-0677">Repeat</keyword>
<dbReference type="EMBL" id="PUHR01000123">
    <property type="protein sequence ID" value="KAG0664187.1"/>
    <property type="molecule type" value="Genomic_DNA"/>
</dbReference>
<proteinExistence type="inferred from homology"/>
<dbReference type="SUPFAM" id="SSF50978">
    <property type="entry name" value="WD40 repeat-like"/>
    <property type="match status" value="1"/>
</dbReference>
<keyword evidence="3 6" id="KW-0819">tRNA processing</keyword>
<feature type="compositionally biased region" description="Basic and acidic residues" evidence="8">
    <location>
        <begin position="56"/>
        <end position="78"/>
    </location>
</feature>
<gene>
    <name evidence="9" type="primary">TRM82</name>
    <name evidence="9" type="ORF">C6P45_000672</name>
</gene>
<comment type="subcellular location">
    <subcellularLocation>
        <location evidence="1 6">Nucleus</location>
    </subcellularLocation>
</comment>
<evidence type="ECO:0000256" key="2">
    <source>
        <dbReference type="ARBA" id="ARBA00022574"/>
    </source>
</evidence>
<evidence type="ECO:0000256" key="7">
    <source>
        <dbReference type="PROSITE-ProRule" id="PRU00221"/>
    </source>
</evidence>
<feature type="region of interest" description="Disordered" evidence="8">
    <location>
        <begin position="56"/>
        <end position="93"/>
    </location>
</feature>
<dbReference type="GO" id="GO:0106004">
    <property type="term" value="P:tRNA (guanine-N7)-methylation"/>
    <property type="evidence" value="ECO:0007669"/>
    <property type="project" value="UniProtKB-UniRule"/>
</dbReference>
<evidence type="ECO:0000256" key="3">
    <source>
        <dbReference type="ARBA" id="ARBA00022694"/>
    </source>
</evidence>
<dbReference type="AlphaFoldDB" id="A0A9P7B8N5"/>
<name>A0A9P7B8N5_MAUEX</name>
<protein>
    <submittedName>
        <fullName evidence="9">tRNA (Guanine-N(7)-)-methyltransferase non-catalytic subunit trm82</fullName>
    </submittedName>
</protein>
<dbReference type="GO" id="GO:0005634">
    <property type="term" value="C:nucleus"/>
    <property type="evidence" value="ECO:0007669"/>
    <property type="project" value="UniProtKB-SubCell"/>
</dbReference>
<keyword evidence="10" id="KW-1185">Reference proteome</keyword>
<evidence type="ECO:0000256" key="8">
    <source>
        <dbReference type="SAM" id="MobiDB-lite"/>
    </source>
</evidence>
<dbReference type="OrthoDB" id="339900at2759"/>
<comment type="function">
    <text evidence="6">Required for the formation of N(7)-methylguanine at position 46 (m7G46) in tRNA. In the complex, it is required to stabilize and induce conformational changes of the catalytic subunit.</text>
</comment>
<dbReference type="InterPro" id="IPR028884">
    <property type="entry name" value="Trm82"/>
</dbReference>
<comment type="pathway">
    <text evidence="6">tRNA modification; N(7)-methylguanine-tRNA biosynthesis.</text>
</comment>
<evidence type="ECO:0000256" key="1">
    <source>
        <dbReference type="ARBA" id="ARBA00004123"/>
    </source>
</evidence>
<evidence type="ECO:0000313" key="9">
    <source>
        <dbReference type="EMBL" id="KAG0664187.1"/>
    </source>
</evidence>
<dbReference type="Gene3D" id="2.130.10.10">
    <property type="entry name" value="YVTN repeat-like/Quinoprotein amine dehydrogenase"/>
    <property type="match status" value="1"/>
</dbReference>
<evidence type="ECO:0000313" key="10">
    <source>
        <dbReference type="Proteomes" id="UP000750334"/>
    </source>
</evidence>
<keyword evidence="2 6" id="KW-0853">WD repeat</keyword>
<evidence type="ECO:0000256" key="4">
    <source>
        <dbReference type="ARBA" id="ARBA00022737"/>
    </source>
</evidence>
<dbReference type="Proteomes" id="UP000750334">
    <property type="component" value="Unassembled WGS sequence"/>
</dbReference>
<comment type="caution">
    <text evidence="9">The sequence shown here is derived from an EMBL/GenBank/DDBJ whole genome shotgun (WGS) entry which is preliminary data.</text>
</comment>
<dbReference type="InterPro" id="IPR036322">
    <property type="entry name" value="WD40_repeat_dom_sf"/>
</dbReference>
<dbReference type="PROSITE" id="PS50082">
    <property type="entry name" value="WD_REPEATS_2"/>
    <property type="match status" value="1"/>
</dbReference>
<evidence type="ECO:0000256" key="6">
    <source>
        <dbReference type="HAMAP-Rule" id="MF_03056"/>
    </source>
</evidence>
<sequence length="446" mass="50408">MAIIHPIQAVAVIGNDSVIFTVIKNVILGFKKNSDDSGYRLIGRWADQFDRSNSLKEKVSKEQDRQINENAKKQKDNEGNAVPKKKTEAKVPVPGPGAPPVYSCIRNLIVSKNGKKLFSCADSDKSVLIFDIDSTNENNCLKLVKRQPFPKRPNAITISDDEKTIIMADKFGDVYSIPTDGEPLQNINDELDPILGHVSMLTDVLFKKDSNGKGYILSADRDEHIKVSHFPQSFIVDKWLFGHSQFVSSICAPEWKSNYLFSAGGDDYVYLWDWESGKKLSQFKYSELIMPHLNDQHLAPSRFQNEANDVIEYAVSDIIAFNTIPYIAFFVEATKILFIVKVDTENNTFGKCFQLELPYNVISISDSGDEEIILTLDNRDSNNKEFVKLIDYNNQGNCFKINDIVSTKLNDCIASLENDTDITTEKDKIFPIYSTTTLRKHGEHYS</sequence>
<comment type="similarity">
    <text evidence="6">Belongs to the WD repeat TRM82 family.</text>
</comment>
<feature type="repeat" description="WD" evidence="7">
    <location>
        <begin position="240"/>
        <end position="282"/>
    </location>
</feature>
<dbReference type="GO" id="GO:0043527">
    <property type="term" value="C:tRNA methyltransferase complex"/>
    <property type="evidence" value="ECO:0007669"/>
    <property type="project" value="TreeGrafter"/>
</dbReference>
<dbReference type="InterPro" id="IPR001680">
    <property type="entry name" value="WD40_rpt"/>
</dbReference>
<accession>A0A9P7B8N5</accession>
<dbReference type="Pfam" id="PF00400">
    <property type="entry name" value="WD40"/>
    <property type="match status" value="1"/>
</dbReference>
<dbReference type="PANTHER" id="PTHR16288:SF0">
    <property type="entry name" value="TRNA (GUANINE-N(7)-)-METHYLTRANSFERASE NON-CATALYTIC SUBUNIT WDR4"/>
    <property type="match status" value="1"/>
</dbReference>
<dbReference type="InterPro" id="IPR015943">
    <property type="entry name" value="WD40/YVTN_repeat-like_dom_sf"/>
</dbReference>
<dbReference type="GO" id="GO:0005829">
    <property type="term" value="C:cytosol"/>
    <property type="evidence" value="ECO:0007669"/>
    <property type="project" value="TreeGrafter"/>
</dbReference>
<dbReference type="SMART" id="SM00320">
    <property type="entry name" value="WD40"/>
    <property type="match status" value="3"/>
</dbReference>
<organism evidence="9 10">
    <name type="scientific">Maudiozyma exigua</name>
    <name type="common">Yeast</name>
    <name type="synonym">Kazachstania exigua</name>
    <dbReference type="NCBI Taxonomy" id="34358"/>
    <lineage>
        <taxon>Eukaryota</taxon>
        <taxon>Fungi</taxon>
        <taxon>Dikarya</taxon>
        <taxon>Ascomycota</taxon>
        <taxon>Saccharomycotina</taxon>
        <taxon>Saccharomycetes</taxon>
        <taxon>Saccharomycetales</taxon>
        <taxon>Saccharomycetaceae</taxon>
        <taxon>Maudiozyma</taxon>
    </lineage>
</organism>
<evidence type="ECO:0000256" key="5">
    <source>
        <dbReference type="ARBA" id="ARBA00023242"/>
    </source>
</evidence>
<dbReference type="HAMAP" id="MF_03056">
    <property type="entry name" value="TRM82"/>
    <property type="match status" value="1"/>
</dbReference>
<reference evidence="9 10" key="1">
    <citation type="submission" date="2020-11" db="EMBL/GenBank/DDBJ databases">
        <title>Kefir isolates.</title>
        <authorList>
            <person name="Marcisauskas S."/>
            <person name="Kim Y."/>
            <person name="Blasche S."/>
        </authorList>
    </citation>
    <scope>NUCLEOTIDE SEQUENCE [LARGE SCALE GENOMIC DNA]</scope>
    <source>
        <strain evidence="9 10">OG2</strain>
    </source>
</reference>
<keyword evidence="5 6" id="KW-0539">Nucleus</keyword>